<feature type="domain" description="DUF7605" evidence="3">
    <location>
        <begin position="576"/>
        <end position="756"/>
    </location>
</feature>
<dbReference type="SUPFAM" id="SSF52540">
    <property type="entry name" value="P-loop containing nucleoside triphosphate hydrolases"/>
    <property type="match status" value="1"/>
</dbReference>
<dbReference type="Pfam" id="PF00350">
    <property type="entry name" value="Dynamin_N"/>
    <property type="match status" value="1"/>
</dbReference>
<keyword evidence="5" id="KW-1185">Reference proteome</keyword>
<protein>
    <recommendedName>
        <fullName evidence="6">G domain-containing protein</fullName>
    </recommendedName>
</protein>
<gene>
    <name evidence="4" type="ORF">ATEIFO6365_0002013400</name>
</gene>
<feature type="compositionally biased region" description="Basic and acidic residues" evidence="1">
    <location>
        <begin position="100"/>
        <end position="122"/>
    </location>
</feature>
<sequence length="839" mass="95122">MDRSTTPMARSPSETVTLHRSPSSDGSCCRMGTSKTMDQSGLTPHHATTTYRDLYDATPSPSARKSESNRRAPVTPPSPPSAGRIIGSSIRALSLREDTNPPAEELHTDGDHGSVEGEHDALDDSDENYSYSIRQEELPPAPIYDRRLQNALKAVRTELTQIASLMQTSELYRDNSSAFYNLYQQTLEASQFTYPETRLVGFIGDSGVGKSTLINSLLDLEGLARSSGDGAACTTVVTEFRHVDAQHPRQYTIEADFMDRDEIRELLEELLRSFRGYYTREFVEVESAQEQEKIKAAAIRARDTLTSLFPNHAEVNHEYLAAEGIEAEQAILQHLKELAMGVRDHWPGGPDAEQYRVVAEDDDECKNRLDELTTDPGEPSKPAIWPFVKVIRVYLKSPILRTGLVLADLPGFRDLNYARSKSELKQFLISRRNNQVTQTLSRKRNDRARVFCVSNTLYSDHREDDRDQADEYIRLSGIPELRRYCQSVPAEAQLRSTESFIKNQAPAILGSLTQWTLARTDSVTVDRAETLRQVLSEAEKIIQTRLHSHQSGILSIEKTIESQFKNQIVGELRDIRSDWKDGAIEASRQWETWHHASYAAWCRHHGTHTTKTVGYRCWNDEILQPMFEIMDPCWDEFMEWLEEQGETLEEQVSDVFQTVCDLISEHSHISPDSLGNLQASIEARQRCIMDDISSSIEGLVDGTEHIKLDALQAHDSSYIASAMRPAYNECNALSGTGSHAKRKQAMQRHLQYSYVFKQYVTNLRDEHYGMMTAIFSSLEEAIQKQAEKIIRDLRASVTVEGELTEADQVPEFVERLSHRLGNLRECLQRTEDIIAQVKQ</sequence>
<feature type="compositionally biased region" description="Polar residues" evidence="1">
    <location>
        <begin position="33"/>
        <end position="51"/>
    </location>
</feature>
<dbReference type="InterPro" id="IPR056024">
    <property type="entry name" value="DUF7605"/>
</dbReference>
<dbReference type="Proteomes" id="UP000452235">
    <property type="component" value="Unassembled WGS sequence"/>
</dbReference>
<evidence type="ECO:0000256" key="1">
    <source>
        <dbReference type="SAM" id="MobiDB-lite"/>
    </source>
</evidence>
<dbReference type="VEuPathDB" id="FungiDB:ATEG_02033"/>
<reference evidence="4 5" key="1">
    <citation type="submission" date="2020-01" db="EMBL/GenBank/DDBJ databases">
        <title>Aspergillus terreus IFO 6365 whole genome shotgun sequence.</title>
        <authorList>
            <person name="Kanamasa S."/>
            <person name="Takahashi H."/>
        </authorList>
    </citation>
    <scope>NUCLEOTIDE SEQUENCE [LARGE SCALE GENOMIC DNA]</scope>
    <source>
        <strain evidence="4 5">IFO 6365</strain>
    </source>
</reference>
<evidence type="ECO:0000259" key="3">
    <source>
        <dbReference type="Pfam" id="PF24564"/>
    </source>
</evidence>
<comment type="caution">
    <text evidence="4">The sequence shown here is derived from an EMBL/GenBank/DDBJ whole genome shotgun (WGS) entry which is preliminary data.</text>
</comment>
<feature type="region of interest" description="Disordered" evidence="1">
    <location>
        <begin position="100"/>
        <end position="125"/>
    </location>
</feature>
<dbReference type="OrthoDB" id="3598281at2759"/>
<evidence type="ECO:0000313" key="5">
    <source>
        <dbReference type="Proteomes" id="UP000452235"/>
    </source>
</evidence>
<feature type="domain" description="Dynamin N-terminal" evidence="2">
    <location>
        <begin position="200"/>
        <end position="428"/>
    </location>
</feature>
<evidence type="ECO:0000259" key="2">
    <source>
        <dbReference type="Pfam" id="PF00350"/>
    </source>
</evidence>
<name>A0A5M3YTI2_ASPTE</name>
<dbReference type="InterPro" id="IPR045063">
    <property type="entry name" value="Dynamin_N"/>
</dbReference>
<dbReference type="InterPro" id="IPR027417">
    <property type="entry name" value="P-loop_NTPase"/>
</dbReference>
<proteinExistence type="predicted"/>
<dbReference type="PANTHER" id="PTHR36681:SF3">
    <property type="entry name" value="NUCLEAR GTPASE, GERMINAL CENTER-ASSOCIATED, TANDEM DUPLICATE 3"/>
    <property type="match status" value="1"/>
</dbReference>
<dbReference type="Gene3D" id="3.40.50.300">
    <property type="entry name" value="P-loop containing nucleotide triphosphate hydrolases"/>
    <property type="match status" value="1"/>
</dbReference>
<dbReference type="Pfam" id="PF24564">
    <property type="entry name" value="DUF7605"/>
    <property type="match status" value="1"/>
</dbReference>
<evidence type="ECO:0000313" key="4">
    <source>
        <dbReference type="EMBL" id="GFF13024.1"/>
    </source>
</evidence>
<accession>A0A5M3YTI2</accession>
<feature type="compositionally biased region" description="Polar residues" evidence="1">
    <location>
        <begin position="1"/>
        <end position="26"/>
    </location>
</feature>
<dbReference type="PANTHER" id="PTHR36681">
    <property type="entry name" value="NUCLEAR GTPASE, GERMINAL CENTER-ASSOCIATED, TANDEM DUPLICATE 3"/>
    <property type="match status" value="1"/>
</dbReference>
<organism evidence="4 5">
    <name type="scientific">Aspergillus terreus</name>
    <dbReference type="NCBI Taxonomy" id="33178"/>
    <lineage>
        <taxon>Eukaryota</taxon>
        <taxon>Fungi</taxon>
        <taxon>Dikarya</taxon>
        <taxon>Ascomycota</taxon>
        <taxon>Pezizomycotina</taxon>
        <taxon>Eurotiomycetes</taxon>
        <taxon>Eurotiomycetidae</taxon>
        <taxon>Eurotiales</taxon>
        <taxon>Aspergillaceae</taxon>
        <taxon>Aspergillus</taxon>
        <taxon>Aspergillus subgen. Circumdati</taxon>
    </lineage>
</organism>
<dbReference type="AlphaFoldDB" id="A0A5M3YTI2"/>
<evidence type="ECO:0008006" key="6">
    <source>
        <dbReference type="Google" id="ProtNLM"/>
    </source>
</evidence>
<dbReference type="EMBL" id="BLJY01000002">
    <property type="protein sequence ID" value="GFF13024.1"/>
    <property type="molecule type" value="Genomic_DNA"/>
</dbReference>
<feature type="region of interest" description="Disordered" evidence="1">
    <location>
        <begin position="1"/>
        <end position="85"/>
    </location>
</feature>